<dbReference type="EMBL" id="JACHNZ010000029">
    <property type="protein sequence ID" value="MBB4632881.1"/>
    <property type="molecule type" value="Genomic_DNA"/>
</dbReference>
<comment type="subcellular location">
    <subcellularLocation>
        <location evidence="1">Cell membrane</location>
        <topology evidence="1">Multi-pass membrane protein</topology>
    </subcellularLocation>
</comment>
<evidence type="ECO:0000256" key="5">
    <source>
        <dbReference type="ARBA" id="ARBA00023136"/>
    </source>
</evidence>
<dbReference type="InterPro" id="IPR027379">
    <property type="entry name" value="CLS_N"/>
</dbReference>
<evidence type="ECO:0000256" key="4">
    <source>
        <dbReference type="ARBA" id="ARBA00022989"/>
    </source>
</evidence>
<keyword evidence="3 6" id="KW-0812">Transmembrane</keyword>
<gene>
    <name evidence="8" type="ORF">GGQ98_002509</name>
</gene>
<keyword evidence="5 6" id="KW-0472">Membrane</keyword>
<dbReference type="Pfam" id="PF13396">
    <property type="entry name" value="PLDc_N"/>
    <property type="match status" value="1"/>
</dbReference>
<evidence type="ECO:0000259" key="7">
    <source>
        <dbReference type="Pfam" id="PF13396"/>
    </source>
</evidence>
<dbReference type="Proteomes" id="UP000566324">
    <property type="component" value="Unassembled WGS sequence"/>
</dbReference>
<proteinExistence type="predicted"/>
<dbReference type="AlphaFoldDB" id="A0A7W7B2R5"/>
<protein>
    <recommendedName>
        <fullName evidence="7">Cardiolipin synthase N-terminal domain-containing protein</fullName>
    </recommendedName>
</protein>
<comment type="caution">
    <text evidence="8">The sequence shown here is derived from an EMBL/GenBank/DDBJ whole genome shotgun (WGS) entry which is preliminary data.</text>
</comment>
<evidence type="ECO:0000313" key="9">
    <source>
        <dbReference type="Proteomes" id="UP000566324"/>
    </source>
</evidence>
<dbReference type="GO" id="GO:0005886">
    <property type="term" value="C:plasma membrane"/>
    <property type="evidence" value="ECO:0007669"/>
    <property type="project" value="UniProtKB-SubCell"/>
</dbReference>
<evidence type="ECO:0000256" key="2">
    <source>
        <dbReference type="ARBA" id="ARBA00022475"/>
    </source>
</evidence>
<feature type="domain" description="Cardiolipin synthase N-terminal" evidence="7">
    <location>
        <begin position="12"/>
        <end position="54"/>
    </location>
</feature>
<keyword evidence="9" id="KW-1185">Reference proteome</keyword>
<evidence type="ECO:0000256" key="6">
    <source>
        <dbReference type="SAM" id="Phobius"/>
    </source>
</evidence>
<evidence type="ECO:0000313" key="8">
    <source>
        <dbReference type="EMBL" id="MBB4632881.1"/>
    </source>
</evidence>
<sequence length="62" mass="6637">MEYGLIGLVILALDIWALLSVWNSGATTGVKIAWTIGIIVFPLIGLIVWFLAGPRGNRATAL</sequence>
<organism evidence="8 9">
    <name type="scientific">Sphingosinicella soli</name>
    <dbReference type="NCBI Taxonomy" id="333708"/>
    <lineage>
        <taxon>Bacteria</taxon>
        <taxon>Pseudomonadati</taxon>
        <taxon>Pseudomonadota</taxon>
        <taxon>Alphaproteobacteria</taxon>
        <taxon>Sphingomonadales</taxon>
        <taxon>Sphingosinicellaceae</taxon>
        <taxon>Sphingosinicella</taxon>
    </lineage>
</organism>
<keyword evidence="4 6" id="KW-1133">Transmembrane helix</keyword>
<feature type="transmembrane region" description="Helical" evidence="6">
    <location>
        <begin position="32"/>
        <end position="52"/>
    </location>
</feature>
<feature type="transmembrane region" description="Helical" evidence="6">
    <location>
        <begin position="6"/>
        <end position="25"/>
    </location>
</feature>
<evidence type="ECO:0000256" key="3">
    <source>
        <dbReference type="ARBA" id="ARBA00022692"/>
    </source>
</evidence>
<keyword evidence="2" id="KW-1003">Cell membrane</keyword>
<reference evidence="8 9" key="1">
    <citation type="submission" date="2020-08" db="EMBL/GenBank/DDBJ databases">
        <title>Genomic Encyclopedia of Type Strains, Phase IV (KMG-IV): sequencing the most valuable type-strain genomes for metagenomic binning, comparative biology and taxonomic classification.</title>
        <authorList>
            <person name="Goeker M."/>
        </authorList>
    </citation>
    <scope>NUCLEOTIDE SEQUENCE [LARGE SCALE GENOMIC DNA]</scope>
    <source>
        <strain evidence="8 9">DSM 17328</strain>
    </source>
</reference>
<name>A0A7W7B2R5_9SPHN</name>
<accession>A0A7W7B2R5</accession>
<dbReference type="RefSeq" id="WP_184069987.1">
    <property type="nucleotide sequence ID" value="NZ_JACHNZ010000029.1"/>
</dbReference>
<evidence type="ECO:0000256" key="1">
    <source>
        <dbReference type="ARBA" id="ARBA00004651"/>
    </source>
</evidence>